<dbReference type="InterPro" id="IPR036873">
    <property type="entry name" value="Rhodanese-like_dom_sf"/>
</dbReference>
<reference evidence="2 3" key="1">
    <citation type="journal article" date="2018" name="Arch. Microbiol.">
        <title>New insights into the metabolic potential of the phototrophic purple bacterium Rhodopila globiformis DSM 161(T) from its draft genome sequence and evidence for a vanadium-dependent nitrogenase.</title>
        <authorList>
            <person name="Imhoff J.F."/>
            <person name="Rahn T."/>
            <person name="Kunzel S."/>
            <person name="Neulinger S.C."/>
        </authorList>
    </citation>
    <scope>NUCLEOTIDE SEQUENCE [LARGE SCALE GENOMIC DNA]</scope>
    <source>
        <strain evidence="2 3">DSM 161</strain>
    </source>
</reference>
<dbReference type="InterPro" id="IPR001763">
    <property type="entry name" value="Rhodanese-like_dom"/>
</dbReference>
<proteinExistence type="predicted"/>
<protein>
    <recommendedName>
        <fullName evidence="1">Rhodanese domain-containing protein</fullName>
    </recommendedName>
</protein>
<dbReference type="SMART" id="SM00450">
    <property type="entry name" value="RHOD"/>
    <property type="match status" value="1"/>
</dbReference>
<dbReference type="AlphaFoldDB" id="A0A2S6MZE4"/>
<dbReference type="PROSITE" id="PS50206">
    <property type="entry name" value="RHODANESE_3"/>
    <property type="match status" value="1"/>
</dbReference>
<keyword evidence="3" id="KW-1185">Reference proteome</keyword>
<feature type="domain" description="Rhodanese" evidence="1">
    <location>
        <begin position="26"/>
        <end position="111"/>
    </location>
</feature>
<dbReference type="Gene3D" id="3.40.250.10">
    <property type="entry name" value="Rhodanese-like domain"/>
    <property type="match status" value="1"/>
</dbReference>
<gene>
    <name evidence="2" type="ORF">CCS01_26430</name>
</gene>
<evidence type="ECO:0000259" key="1">
    <source>
        <dbReference type="PROSITE" id="PS50206"/>
    </source>
</evidence>
<dbReference type="PANTHER" id="PTHR44086:SF10">
    <property type="entry name" value="THIOSULFATE SULFURTRANSFERASE_RHODANESE-LIKE DOMAIN-CONTAINING PROTEIN 3"/>
    <property type="match status" value="1"/>
</dbReference>
<sequence>MFWKKSASSQPSLIELDPAEVNARLGRGEIILVDVREPNEIAAERIPGAQSMPLSRFNPEALPKGEVVLTCLGGKRSAMAVSRCRQAGVPVNTHMRGGLSAWKAAGLPTTR</sequence>
<dbReference type="SUPFAM" id="SSF52821">
    <property type="entry name" value="Rhodanese/Cell cycle control phosphatase"/>
    <property type="match status" value="1"/>
</dbReference>
<dbReference type="Pfam" id="PF00581">
    <property type="entry name" value="Rhodanese"/>
    <property type="match status" value="1"/>
</dbReference>
<comment type="caution">
    <text evidence="2">The sequence shown here is derived from an EMBL/GenBank/DDBJ whole genome shotgun (WGS) entry which is preliminary data.</text>
</comment>
<name>A0A2S6MZE4_RHOGL</name>
<dbReference type="OrthoDB" id="9807812at2"/>
<evidence type="ECO:0000313" key="2">
    <source>
        <dbReference type="EMBL" id="PPQ27731.1"/>
    </source>
</evidence>
<dbReference type="Proteomes" id="UP000239724">
    <property type="component" value="Unassembled WGS sequence"/>
</dbReference>
<dbReference type="EMBL" id="NHRY01000254">
    <property type="protein sequence ID" value="PPQ27731.1"/>
    <property type="molecule type" value="Genomic_DNA"/>
</dbReference>
<dbReference type="RefSeq" id="WP_104521821.1">
    <property type="nucleotide sequence ID" value="NZ_NHRY01000254.1"/>
</dbReference>
<evidence type="ECO:0000313" key="3">
    <source>
        <dbReference type="Proteomes" id="UP000239724"/>
    </source>
</evidence>
<dbReference type="GO" id="GO:0004792">
    <property type="term" value="F:thiosulfate-cyanide sulfurtransferase activity"/>
    <property type="evidence" value="ECO:0007669"/>
    <property type="project" value="TreeGrafter"/>
</dbReference>
<accession>A0A2S6MZE4</accession>
<dbReference type="PANTHER" id="PTHR44086">
    <property type="entry name" value="THIOSULFATE SULFURTRANSFERASE RDL2, MITOCHONDRIAL-RELATED"/>
    <property type="match status" value="1"/>
</dbReference>
<organism evidence="2 3">
    <name type="scientific">Rhodopila globiformis</name>
    <name type="common">Rhodopseudomonas globiformis</name>
    <dbReference type="NCBI Taxonomy" id="1071"/>
    <lineage>
        <taxon>Bacteria</taxon>
        <taxon>Pseudomonadati</taxon>
        <taxon>Pseudomonadota</taxon>
        <taxon>Alphaproteobacteria</taxon>
        <taxon>Acetobacterales</taxon>
        <taxon>Acetobacteraceae</taxon>
        <taxon>Rhodopila</taxon>
    </lineage>
</organism>
<dbReference type="CDD" id="cd00158">
    <property type="entry name" value="RHOD"/>
    <property type="match status" value="1"/>
</dbReference>